<gene>
    <name evidence="1" type="ORF">QAD02_019845</name>
</gene>
<proteinExistence type="predicted"/>
<sequence length="123" mass="13821">MLESEDLPRMRPLSPNTACRLPEPKRIRNDKVSLRVANVNKAPKPQNFKPCTGSRVNSVCTMMLKDVGAMLRKFATDAQEQSDAYRARAWPISANFLTSRSSEALPVYMNTTQVCETKSSDKK</sequence>
<evidence type="ECO:0000313" key="1">
    <source>
        <dbReference type="EMBL" id="KAJ8684053.1"/>
    </source>
</evidence>
<accession>A0ACC2PKS2</accession>
<comment type="caution">
    <text evidence="1">The sequence shown here is derived from an EMBL/GenBank/DDBJ whole genome shotgun (WGS) entry which is preliminary data.</text>
</comment>
<evidence type="ECO:0000313" key="2">
    <source>
        <dbReference type="Proteomes" id="UP001239111"/>
    </source>
</evidence>
<name>A0ACC2PKS2_9HYME</name>
<dbReference type="Proteomes" id="UP001239111">
    <property type="component" value="Chromosome 1"/>
</dbReference>
<dbReference type="EMBL" id="CM056741">
    <property type="protein sequence ID" value="KAJ8684053.1"/>
    <property type="molecule type" value="Genomic_DNA"/>
</dbReference>
<reference evidence="1" key="1">
    <citation type="submission" date="2023-04" db="EMBL/GenBank/DDBJ databases">
        <title>A chromosome-level genome assembly of the parasitoid wasp Eretmocerus hayati.</title>
        <authorList>
            <person name="Zhong Y."/>
            <person name="Liu S."/>
            <person name="Liu Y."/>
        </authorList>
    </citation>
    <scope>NUCLEOTIDE SEQUENCE</scope>
    <source>
        <strain evidence="1">ZJU_SS_LIU_2023</strain>
    </source>
</reference>
<organism evidence="1 2">
    <name type="scientific">Eretmocerus hayati</name>
    <dbReference type="NCBI Taxonomy" id="131215"/>
    <lineage>
        <taxon>Eukaryota</taxon>
        <taxon>Metazoa</taxon>
        <taxon>Ecdysozoa</taxon>
        <taxon>Arthropoda</taxon>
        <taxon>Hexapoda</taxon>
        <taxon>Insecta</taxon>
        <taxon>Pterygota</taxon>
        <taxon>Neoptera</taxon>
        <taxon>Endopterygota</taxon>
        <taxon>Hymenoptera</taxon>
        <taxon>Apocrita</taxon>
        <taxon>Proctotrupomorpha</taxon>
        <taxon>Chalcidoidea</taxon>
        <taxon>Aphelinidae</taxon>
        <taxon>Aphelininae</taxon>
        <taxon>Eretmocerus</taxon>
    </lineage>
</organism>
<protein>
    <submittedName>
        <fullName evidence="1">Uncharacterized protein</fullName>
    </submittedName>
</protein>
<keyword evidence="2" id="KW-1185">Reference proteome</keyword>